<evidence type="ECO:0000313" key="2">
    <source>
        <dbReference type="EMBL" id="GAI99899.1"/>
    </source>
</evidence>
<gene>
    <name evidence="2" type="ORF">S12H4_35581</name>
</gene>
<feature type="non-terminal residue" evidence="2">
    <location>
        <position position="249"/>
    </location>
</feature>
<reference evidence="2" key="1">
    <citation type="journal article" date="2014" name="Front. Microbiol.">
        <title>High frequency of phylogenetically diverse reductive dehalogenase-homologous genes in deep subseafloor sedimentary metagenomes.</title>
        <authorList>
            <person name="Kawai M."/>
            <person name="Futagami T."/>
            <person name="Toyoda A."/>
            <person name="Takaki Y."/>
            <person name="Nishi S."/>
            <person name="Hori S."/>
            <person name="Arai W."/>
            <person name="Tsubouchi T."/>
            <person name="Morono Y."/>
            <person name="Uchiyama I."/>
            <person name="Ito T."/>
            <person name="Fujiyama A."/>
            <person name="Inagaki F."/>
            <person name="Takami H."/>
        </authorList>
    </citation>
    <scope>NUCLEOTIDE SEQUENCE</scope>
    <source>
        <strain evidence="2">Expedition CK06-06</strain>
    </source>
</reference>
<dbReference type="Gene3D" id="3.40.1000.10">
    <property type="entry name" value="Mog1/PsbP, alpha/beta/alpha sandwich"/>
    <property type="match status" value="1"/>
</dbReference>
<dbReference type="EMBL" id="BARW01021148">
    <property type="protein sequence ID" value="GAI99899.1"/>
    <property type="molecule type" value="Genomic_DNA"/>
</dbReference>
<evidence type="ECO:0008006" key="3">
    <source>
        <dbReference type="Google" id="ProtNLM"/>
    </source>
</evidence>
<dbReference type="AlphaFoldDB" id="X1V5I0"/>
<sequence length="249" mass="27732">MRKLIFYFAAIVLILTLGSTGLAQGLPSLTESSPAPPPTTNIAPPPVPETPPNVNNIFSYADTSCNFSFNFPDSWKEFVKEEEEGGGTLKAELGFWEGDYLLACFYVFVNNTDVSLSQYSMQEEEWMMNPQNMADYRKISEEAINIGGLPAIQRLYTYTFITNDNSKIPLKAIDVYIVSNNKSYMLVGEVDQDKFDRMLVDLAIMFNSFAITRETVIDSSESELPPITISDTDSTTSTSSTTGETAFKF</sequence>
<feature type="compositionally biased region" description="Low complexity" evidence="1">
    <location>
        <begin position="227"/>
        <end position="242"/>
    </location>
</feature>
<feature type="region of interest" description="Disordered" evidence="1">
    <location>
        <begin position="222"/>
        <end position="249"/>
    </location>
</feature>
<name>X1V5I0_9ZZZZ</name>
<feature type="compositionally biased region" description="Pro residues" evidence="1">
    <location>
        <begin position="34"/>
        <end position="48"/>
    </location>
</feature>
<accession>X1V5I0</accession>
<feature type="region of interest" description="Disordered" evidence="1">
    <location>
        <begin position="28"/>
        <end position="48"/>
    </location>
</feature>
<evidence type="ECO:0000256" key="1">
    <source>
        <dbReference type="SAM" id="MobiDB-lite"/>
    </source>
</evidence>
<organism evidence="2">
    <name type="scientific">marine sediment metagenome</name>
    <dbReference type="NCBI Taxonomy" id="412755"/>
    <lineage>
        <taxon>unclassified sequences</taxon>
        <taxon>metagenomes</taxon>
        <taxon>ecological metagenomes</taxon>
    </lineage>
</organism>
<proteinExistence type="predicted"/>
<protein>
    <recommendedName>
        <fullName evidence="3">PsbP C-terminal domain-containing protein</fullName>
    </recommendedName>
</protein>
<comment type="caution">
    <text evidence="2">The sequence shown here is derived from an EMBL/GenBank/DDBJ whole genome shotgun (WGS) entry which is preliminary data.</text>
</comment>